<dbReference type="EMBL" id="OZ034829">
    <property type="protein sequence ID" value="CAL1685906.1"/>
    <property type="molecule type" value="Genomic_DNA"/>
</dbReference>
<dbReference type="AlphaFoldDB" id="A0AAV2P1V1"/>
<proteinExistence type="predicted"/>
<evidence type="ECO:0000313" key="4">
    <source>
        <dbReference type="Proteomes" id="UP001497644"/>
    </source>
</evidence>
<keyword evidence="2" id="KW-1133">Transmembrane helix</keyword>
<keyword evidence="2" id="KW-0472">Membrane</keyword>
<keyword evidence="4" id="KW-1185">Reference proteome</keyword>
<reference evidence="3" key="1">
    <citation type="submission" date="2024-04" db="EMBL/GenBank/DDBJ databases">
        <authorList>
            <consortium name="Molecular Ecology Group"/>
        </authorList>
    </citation>
    <scope>NUCLEOTIDE SEQUENCE</scope>
</reference>
<protein>
    <submittedName>
        <fullName evidence="3">Uncharacterized protein</fullName>
    </submittedName>
</protein>
<feature type="compositionally biased region" description="Polar residues" evidence="1">
    <location>
        <begin position="50"/>
        <end position="64"/>
    </location>
</feature>
<feature type="region of interest" description="Disordered" evidence="1">
    <location>
        <begin position="49"/>
        <end position="75"/>
    </location>
</feature>
<sequence>MIQARRWIVVGFQESDDDPSVKSLTSLIGRECGVWCHVKKPFFFRKRTRPTLTGFSSPSPSQPRGTRAPKDWTRTRHSTKDILRAQMLNCLFGVVITYFP</sequence>
<evidence type="ECO:0000313" key="3">
    <source>
        <dbReference type="EMBL" id="CAL1685906.1"/>
    </source>
</evidence>
<accession>A0AAV2P1V1</accession>
<name>A0AAV2P1V1_9HYME</name>
<gene>
    <name evidence="3" type="ORF">LPLAT_LOCUS11308</name>
</gene>
<evidence type="ECO:0000256" key="1">
    <source>
        <dbReference type="SAM" id="MobiDB-lite"/>
    </source>
</evidence>
<feature type="transmembrane region" description="Helical" evidence="2">
    <location>
        <begin position="82"/>
        <end position="99"/>
    </location>
</feature>
<organism evidence="3 4">
    <name type="scientific">Lasius platythorax</name>
    <dbReference type="NCBI Taxonomy" id="488582"/>
    <lineage>
        <taxon>Eukaryota</taxon>
        <taxon>Metazoa</taxon>
        <taxon>Ecdysozoa</taxon>
        <taxon>Arthropoda</taxon>
        <taxon>Hexapoda</taxon>
        <taxon>Insecta</taxon>
        <taxon>Pterygota</taxon>
        <taxon>Neoptera</taxon>
        <taxon>Endopterygota</taxon>
        <taxon>Hymenoptera</taxon>
        <taxon>Apocrita</taxon>
        <taxon>Aculeata</taxon>
        <taxon>Formicoidea</taxon>
        <taxon>Formicidae</taxon>
        <taxon>Formicinae</taxon>
        <taxon>Lasius</taxon>
        <taxon>Lasius</taxon>
    </lineage>
</organism>
<keyword evidence="2" id="KW-0812">Transmembrane</keyword>
<evidence type="ECO:0000256" key="2">
    <source>
        <dbReference type="SAM" id="Phobius"/>
    </source>
</evidence>
<dbReference type="Proteomes" id="UP001497644">
    <property type="component" value="Chromosome 6"/>
</dbReference>